<sequence length="171" mass="18455">MKKFHLLALILGSAALVLLLNTVVLPDKDKLLAFVSSSVVPSEIGLSDNVISVAVQPDQWTKLVDVEVKSEPADFPAKVSELKLAAKASKDGSYSVGFSFEKNGQVLKQGAVTLEFSQDFDSFPVDLSALELPVLKTGEVWQVKIYFRGPAGETVFVDTQNSGFVLVLRGL</sequence>
<evidence type="ECO:0000313" key="2">
    <source>
        <dbReference type="Proteomes" id="UP000177942"/>
    </source>
</evidence>
<gene>
    <name evidence="1" type="ORF">A3A16_03540</name>
</gene>
<comment type="caution">
    <text evidence="1">The sequence shown here is derived from an EMBL/GenBank/DDBJ whole genome shotgun (WGS) entry which is preliminary data.</text>
</comment>
<dbReference type="AlphaFoldDB" id="A0A1G1ZLF6"/>
<protein>
    <submittedName>
        <fullName evidence="1">Uncharacterized protein</fullName>
    </submittedName>
</protein>
<reference evidence="1 2" key="1">
    <citation type="journal article" date="2016" name="Nat. Commun.">
        <title>Thousands of microbial genomes shed light on interconnected biogeochemical processes in an aquifer system.</title>
        <authorList>
            <person name="Anantharaman K."/>
            <person name="Brown C.T."/>
            <person name="Hug L.A."/>
            <person name="Sharon I."/>
            <person name="Castelle C.J."/>
            <person name="Probst A.J."/>
            <person name="Thomas B.C."/>
            <person name="Singh A."/>
            <person name="Wilkins M.J."/>
            <person name="Karaoz U."/>
            <person name="Brodie E.L."/>
            <person name="Williams K.H."/>
            <person name="Hubbard S.S."/>
            <person name="Banfield J.F."/>
        </authorList>
    </citation>
    <scope>NUCLEOTIDE SEQUENCE [LARGE SCALE GENOMIC DNA]</scope>
</reference>
<organism evidence="1 2">
    <name type="scientific">Candidatus Harrisonbacteria bacterium RIFCSPLOWO2_01_FULL_44_18</name>
    <dbReference type="NCBI Taxonomy" id="1798407"/>
    <lineage>
        <taxon>Bacteria</taxon>
        <taxon>Candidatus Harrisoniibacteriota</taxon>
    </lineage>
</organism>
<dbReference type="Proteomes" id="UP000177942">
    <property type="component" value="Unassembled WGS sequence"/>
</dbReference>
<evidence type="ECO:0000313" key="1">
    <source>
        <dbReference type="EMBL" id="OGY65478.1"/>
    </source>
</evidence>
<accession>A0A1G1ZLF6</accession>
<name>A0A1G1ZLF6_9BACT</name>
<proteinExistence type="predicted"/>
<dbReference type="STRING" id="1798407.A3A16_03540"/>
<dbReference type="EMBL" id="MHJJ01000009">
    <property type="protein sequence ID" value="OGY65478.1"/>
    <property type="molecule type" value="Genomic_DNA"/>
</dbReference>